<gene>
    <name evidence="1" type="ORF">J2X12_003710</name>
</gene>
<dbReference type="InterPro" id="IPR046196">
    <property type="entry name" value="DUF6228"/>
</dbReference>
<evidence type="ECO:0000313" key="1">
    <source>
        <dbReference type="EMBL" id="MDR7165656.1"/>
    </source>
</evidence>
<comment type="caution">
    <text evidence="1">The sequence shown here is derived from an EMBL/GenBank/DDBJ whole genome shotgun (WGS) entry which is preliminary data.</text>
</comment>
<protein>
    <submittedName>
        <fullName evidence="1">Uncharacterized protein</fullName>
    </submittedName>
</protein>
<reference evidence="1" key="1">
    <citation type="submission" date="2023-07" db="EMBL/GenBank/DDBJ databases">
        <title>Sorghum-associated microbial communities from plants grown in Nebraska, USA.</title>
        <authorList>
            <person name="Schachtman D."/>
        </authorList>
    </citation>
    <scope>NUCLEOTIDE SEQUENCE</scope>
    <source>
        <strain evidence="1">BE261</strain>
    </source>
</reference>
<dbReference type="RefSeq" id="WP_310258264.1">
    <property type="nucleotide sequence ID" value="NZ_JAVDWN010000017.1"/>
</dbReference>
<dbReference type="Proteomes" id="UP001262032">
    <property type="component" value="Unassembled WGS sequence"/>
</dbReference>
<evidence type="ECO:0000313" key="2">
    <source>
        <dbReference type="Proteomes" id="UP001262032"/>
    </source>
</evidence>
<name>A0AAW8NFL5_PSEOX</name>
<dbReference type="AlphaFoldDB" id="A0AAW8NFL5"/>
<accession>A0AAW8NFL5</accession>
<proteinExistence type="predicted"/>
<dbReference type="Pfam" id="PF19739">
    <property type="entry name" value="DUF6228"/>
    <property type="match status" value="1"/>
</dbReference>
<sequence length="136" mass="15039">MNEVAIGHQGALNFRVEGTLRSPDGTIDNLTVTAELQGLRASKNVYDFDGWSGLLSFFEELALNWRGWDGNKNFDSLEGDFRLSAKHDGHVRLSLELGEFDRPTPWAAKGELTLDPGEELTEAVEALRELLAAPKP</sequence>
<organism evidence="1 2">
    <name type="scientific">Pseudarthrobacter oxydans</name>
    <name type="common">Arthrobacter oxydans</name>
    <dbReference type="NCBI Taxonomy" id="1671"/>
    <lineage>
        <taxon>Bacteria</taxon>
        <taxon>Bacillati</taxon>
        <taxon>Actinomycetota</taxon>
        <taxon>Actinomycetes</taxon>
        <taxon>Micrococcales</taxon>
        <taxon>Micrococcaceae</taxon>
        <taxon>Pseudarthrobacter</taxon>
    </lineage>
</organism>
<dbReference type="EMBL" id="JAVDWN010000017">
    <property type="protein sequence ID" value="MDR7165656.1"/>
    <property type="molecule type" value="Genomic_DNA"/>
</dbReference>